<evidence type="ECO:0000256" key="4">
    <source>
        <dbReference type="ARBA" id="ARBA00022989"/>
    </source>
</evidence>
<organism evidence="7 8">
    <name type="scientific">Drosophila pseudoobscura pseudoobscura</name>
    <name type="common">Fruit fly</name>
    <dbReference type="NCBI Taxonomy" id="46245"/>
    <lineage>
        <taxon>Eukaryota</taxon>
        <taxon>Metazoa</taxon>
        <taxon>Ecdysozoa</taxon>
        <taxon>Arthropoda</taxon>
        <taxon>Hexapoda</taxon>
        <taxon>Insecta</taxon>
        <taxon>Pterygota</taxon>
        <taxon>Neoptera</taxon>
        <taxon>Endopterygota</taxon>
        <taxon>Diptera</taxon>
        <taxon>Brachycera</taxon>
        <taxon>Muscomorpha</taxon>
        <taxon>Ephydroidea</taxon>
        <taxon>Drosophilidae</taxon>
        <taxon>Drosophila</taxon>
        <taxon>Sophophora</taxon>
    </lineage>
</organism>
<keyword evidence="4 6" id="KW-1133">Transmembrane helix</keyword>
<feature type="transmembrane region" description="Helical" evidence="6">
    <location>
        <begin position="128"/>
        <end position="147"/>
    </location>
</feature>
<dbReference type="GO" id="GO:0015141">
    <property type="term" value="F:succinate transmembrane transporter activity"/>
    <property type="evidence" value="ECO:0007669"/>
    <property type="project" value="TreeGrafter"/>
</dbReference>
<gene>
    <name evidence="8" type="primary">LOC4811732</name>
</gene>
<evidence type="ECO:0000256" key="1">
    <source>
        <dbReference type="ARBA" id="ARBA00004141"/>
    </source>
</evidence>
<dbReference type="PANTHER" id="PTHR10283:SF82">
    <property type="entry name" value="SOLUTE CARRIER FAMILY 13 MEMBER 2"/>
    <property type="match status" value="1"/>
</dbReference>
<feature type="transmembrane region" description="Helical" evidence="6">
    <location>
        <begin position="434"/>
        <end position="455"/>
    </location>
</feature>
<keyword evidence="7" id="KW-1185">Reference proteome</keyword>
<sequence>MAEAAEYKPGDFPYKEQDDRKQFCKFHYKGVLIVVIPLVFAPILLAENILVSRFIYITICLYLYYILNVMAQGATAFLYITFIPVLGIAGSGPVSNSYYTDLIFLTYGSVILGVMMDSSKLSERLAVIVIKICGSNIIVFQIFLVLVTALSSVLVNSTLIAAFWMKVALAVMTEFNEAGIVKMYSDEEPYERGSKPYPSRPAVGIYLTVCYASTLGGMISPLQDPNEALIGIFNKNLKGKVGAGSFLVLLIAPMILSMIVLSLWISCMFLGLAGGKVKQELAEGAGNRDGFKQAVADKGEKMGPWTIHTKLSLILILVTFLLMMTRKPGFMDGWDTISKKTTNGPSVTIIGMSILFFGIPANYMFCKYYMCRQPKKEGSVPSLLGWKAVNSNTPWGHIFMLAAGFSCVFSGQKAGFFDWLADSAKKSKMSKGTALMYGSALGALMTILAPATTLAKLGVPIMFGAGKNVAVPFATALHNQFMLPTSTPSNTIIAGWGNVRPFQFLLGGLVPTILMFVFILGFTMALGGTAFSGY</sequence>
<dbReference type="GO" id="GO:0015137">
    <property type="term" value="F:citrate transmembrane transporter activity"/>
    <property type="evidence" value="ECO:0007669"/>
    <property type="project" value="TreeGrafter"/>
</dbReference>
<accession>A0A6I8UAA0</accession>
<keyword evidence="3 6" id="KW-0812">Transmembrane</keyword>
<comment type="similarity">
    <text evidence="2">Belongs to the SLC13A/DASS transporter (TC 2.A.47) family. NADC subfamily.</text>
</comment>
<evidence type="ECO:0000313" key="7">
    <source>
        <dbReference type="Proteomes" id="UP000001819"/>
    </source>
</evidence>
<dbReference type="InterPro" id="IPR001898">
    <property type="entry name" value="SLC13A/DASS"/>
</dbReference>
<evidence type="ECO:0000313" key="8">
    <source>
        <dbReference type="RefSeq" id="XP_001352303.3"/>
    </source>
</evidence>
<comment type="subcellular location">
    <subcellularLocation>
        <location evidence="1">Membrane</location>
        <topology evidence="1">Multi-pass membrane protein</topology>
    </subcellularLocation>
</comment>
<feature type="transmembrane region" description="Helical" evidence="6">
    <location>
        <begin position="243"/>
        <end position="272"/>
    </location>
</feature>
<dbReference type="GO" id="GO:0005886">
    <property type="term" value="C:plasma membrane"/>
    <property type="evidence" value="ECO:0007669"/>
    <property type="project" value="TreeGrafter"/>
</dbReference>
<feature type="transmembrane region" description="Helical" evidence="6">
    <location>
        <begin position="345"/>
        <end position="366"/>
    </location>
</feature>
<feature type="transmembrane region" description="Helical" evidence="6">
    <location>
        <begin position="504"/>
        <end position="531"/>
    </location>
</feature>
<feature type="transmembrane region" description="Helical" evidence="6">
    <location>
        <begin position="307"/>
        <end position="325"/>
    </location>
</feature>
<feature type="transmembrane region" description="Helical" evidence="6">
    <location>
        <begin position="98"/>
        <end position="116"/>
    </location>
</feature>
<feature type="transmembrane region" description="Helical" evidence="6">
    <location>
        <begin position="202"/>
        <end position="223"/>
    </location>
</feature>
<evidence type="ECO:0000256" key="6">
    <source>
        <dbReference type="SAM" id="Phobius"/>
    </source>
</evidence>
<dbReference type="InParanoid" id="A0A6I8UAA0"/>
<name>A0A6I8UAA0_DROPS</name>
<dbReference type="PANTHER" id="PTHR10283">
    <property type="entry name" value="SOLUTE CARRIER FAMILY 13 MEMBER"/>
    <property type="match status" value="1"/>
</dbReference>
<protein>
    <submittedName>
        <fullName evidence="8">Protein I'm not dead yet isoform X1</fullName>
    </submittedName>
</protein>
<evidence type="ECO:0000256" key="5">
    <source>
        <dbReference type="ARBA" id="ARBA00023136"/>
    </source>
</evidence>
<dbReference type="ExpressionAtlas" id="A0A6I8UAA0">
    <property type="expression patterns" value="baseline"/>
</dbReference>
<keyword evidence="5 6" id="KW-0472">Membrane</keyword>
<dbReference type="AlphaFoldDB" id="A0A6I8UAA0"/>
<feature type="transmembrane region" description="Helical" evidence="6">
    <location>
        <begin position="153"/>
        <end position="173"/>
    </location>
</feature>
<dbReference type="RefSeq" id="XP_001352303.3">
    <property type="nucleotide sequence ID" value="XM_001352267.4"/>
</dbReference>
<evidence type="ECO:0000256" key="2">
    <source>
        <dbReference type="ARBA" id="ARBA00006772"/>
    </source>
</evidence>
<reference evidence="8" key="1">
    <citation type="submission" date="2025-08" db="UniProtKB">
        <authorList>
            <consortium name="RefSeq"/>
        </authorList>
    </citation>
    <scope>IDENTIFICATION</scope>
    <source>
        <strain evidence="8">MV-25-SWS-2005</strain>
        <tissue evidence="8">Whole body</tissue>
    </source>
</reference>
<dbReference type="Pfam" id="PF00939">
    <property type="entry name" value="Na_sulph_symp"/>
    <property type="match status" value="1"/>
</dbReference>
<feature type="transmembrane region" description="Helical" evidence="6">
    <location>
        <begin position="26"/>
        <end position="44"/>
    </location>
</feature>
<proteinExistence type="inferred from homology"/>
<dbReference type="KEGG" id="dpo:4811732"/>
<dbReference type="Proteomes" id="UP000001819">
    <property type="component" value="Chromosome 4"/>
</dbReference>
<evidence type="ECO:0000256" key="3">
    <source>
        <dbReference type="ARBA" id="ARBA00022692"/>
    </source>
</evidence>